<keyword evidence="1" id="KW-1133">Transmembrane helix</keyword>
<protein>
    <submittedName>
        <fullName evidence="2">Uncharacterized protein</fullName>
    </submittedName>
</protein>
<organism evidence="2 3">
    <name type="scientific">Halonatronomonas betaini</name>
    <dbReference type="NCBI Taxonomy" id="2778430"/>
    <lineage>
        <taxon>Bacteria</taxon>
        <taxon>Bacillati</taxon>
        <taxon>Bacillota</taxon>
        <taxon>Clostridia</taxon>
        <taxon>Halanaerobiales</taxon>
        <taxon>Halarsenatibacteraceae</taxon>
        <taxon>Halonatronomonas</taxon>
    </lineage>
</organism>
<keyword evidence="1" id="KW-0812">Transmembrane</keyword>
<evidence type="ECO:0000313" key="2">
    <source>
        <dbReference type="EMBL" id="MBF8437578.1"/>
    </source>
</evidence>
<dbReference type="RefSeq" id="WP_270454572.1">
    <property type="nucleotide sequence ID" value="NZ_JADPIE010000006.1"/>
</dbReference>
<sequence>MGTDINLISGHFILNYRYQKVLYIFLIILIIGLNLYVYNYINKPLNSSYNQLIDIDKIILSEEEISEINWLNKNLVMFNINGYYNIFEDLLGDIAWIDSIFFIDGRWEIRGELKGIEKYQVLHERINELRMLNFNINLNRVGSLQNSSFLLQIHTGDAR</sequence>
<keyword evidence="3" id="KW-1185">Reference proteome</keyword>
<evidence type="ECO:0000313" key="3">
    <source>
        <dbReference type="Proteomes" id="UP000621436"/>
    </source>
</evidence>
<comment type="caution">
    <text evidence="2">The sequence shown here is derived from an EMBL/GenBank/DDBJ whole genome shotgun (WGS) entry which is preliminary data.</text>
</comment>
<name>A0A931F9H0_9FIRM</name>
<dbReference type="Proteomes" id="UP000621436">
    <property type="component" value="Unassembled WGS sequence"/>
</dbReference>
<reference evidence="2" key="1">
    <citation type="submission" date="2020-11" db="EMBL/GenBank/DDBJ databases">
        <title>Halonatronomonas betainensis gen. nov., sp. nov. a novel haloalkaliphilic representative of the family Halanaerobiacae capable of betaine degradation.</title>
        <authorList>
            <person name="Boltyanskaya Y."/>
            <person name="Kevbrin V."/>
            <person name="Detkova E."/>
            <person name="Grouzdev D.S."/>
            <person name="Koziaeva V."/>
            <person name="Zhilina T."/>
        </authorList>
    </citation>
    <scope>NUCLEOTIDE SEQUENCE</scope>
    <source>
        <strain evidence="2">Z-7014</strain>
    </source>
</reference>
<dbReference type="EMBL" id="JADPIE010000006">
    <property type="protein sequence ID" value="MBF8437578.1"/>
    <property type="molecule type" value="Genomic_DNA"/>
</dbReference>
<dbReference type="AlphaFoldDB" id="A0A931F9H0"/>
<gene>
    <name evidence="2" type="ORF">I0Q91_10825</name>
</gene>
<accession>A0A931F9H0</accession>
<evidence type="ECO:0000256" key="1">
    <source>
        <dbReference type="SAM" id="Phobius"/>
    </source>
</evidence>
<proteinExistence type="predicted"/>
<keyword evidence="1" id="KW-0472">Membrane</keyword>
<feature type="transmembrane region" description="Helical" evidence="1">
    <location>
        <begin position="21"/>
        <end position="41"/>
    </location>
</feature>